<evidence type="ECO:0000313" key="2">
    <source>
        <dbReference type="EMBL" id="MFD1322538.1"/>
    </source>
</evidence>
<feature type="transmembrane region" description="Helical" evidence="1">
    <location>
        <begin position="186"/>
        <end position="206"/>
    </location>
</feature>
<feature type="transmembrane region" description="Helical" evidence="1">
    <location>
        <begin position="395"/>
        <end position="419"/>
    </location>
</feature>
<sequence length="534" mass="54577">MTGTVGSGQLVRLILRRDRWLLLLWILVLAVLPMSYSSAIAELYPTEAARQGYATGMANNPSIVSLLGPAYGASLGALTAQRSNMIMLIAGLISLLTVLRHTRTEEEAGRRELLGATVLGRQAGLTAALLATFAANVLLGGLITLGLISQGLPASGSVAFGLAVATTGWVFAAVGGVVAQLTEGAGAARGIGLAVLGMAYVLRMAGDAGGTEGGLSWLSWLSPLGWGQHVRSYADERWWALTPAVGLVVVLVGAAYLLSARRDVAAGILPPRLGPATAAPSLGSPLALAWRLHRGLLFGWAAGLAVFGAVLGSAADAIDAAVRDSQQVGDILVRLGGVSAVTDAYVSGTMSLVALAAAGYGIQAALRMRTEEAALRSEPVLAGAVGRLRWTASHLLFAALGPAVALTVAGLTAGLGYGLASGDVGGQLPRVLAAAVVQLPAVWVLAAVAVLLFGLLPRLAMVSWAVLGICLLLGQMGAILQLSQWALDLSPFTHIPKIPGGELTVTPLAWLTGLAVLLAGLGMTGLRRRDVPVT</sequence>
<keyword evidence="1" id="KW-0472">Membrane</keyword>
<dbReference type="EMBL" id="JBHTMP010000021">
    <property type="protein sequence ID" value="MFD1322538.1"/>
    <property type="molecule type" value="Genomic_DNA"/>
</dbReference>
<proteinExistence type="predicted"/>
<name>A0ABW3YHH7_9ACTN</name>
<keyword evidence="3" id="KW-1185">Reference proteome</keyword>
<feature type="transmembrane region" description="Helical" evidence="1">
    <location>
        <begin position="154"/>
        <end position="179"/>
    </location>
</feature>
<gene>
    <name evidence="2" type="ORF">ACFQ4H_15680</name>
</gene>
<accession>A0ABW3YHH7</accession>
<feature type="transmembrane region" description="Helical" evidence="1">
    <location>
        <begin position="431"/>
        <end position="455"/>
    </location>
</feature>
<feature type="transmembrane region" description="Helical" evidence="1">
    <location>
        <begin position="296"/>
        <end position="315"/>
    </location>
</feature>
<feature type="transmembrane region" description="Helical" evidence="1">
    <location>
        <begin position="507"/>
        <end position="526"/>
    </location>
</feature>
<feature type="transmembrane region" description="Helical" evidence="1">
    <location>
        <begin position="238"/>
        <end position="258"/>
    </location>
</feature>
<keyword evidence="1" id="KW-0812">Transmembrane</keyword>
<feature type="transmembrane region" description="Helical" evidence="1">
    <location>
        <begin position="462"/>
        <end position="487"/>
    </location>
</feature>
<feature type="transmembrane region" description="Helical" evidence="1">
    <location>
        <begin position="20"/>
        <end position="41"/>
    </location>
</feature>
<comment type="caution">
    <text evidence="2">The sequence shown here is derived from an EMBL/GenBank/DDBJ whole genome shotgun (WGS) entry which is preliminary data.</text>
</comment>
<evidence type="ECO:0000313" key="3">
    <source>
        <dbReference type="Proteomes" id="UP001597260"/>
    </source>
</evidence>
<dbReference type="Proteomes" id="UP001597260">
    <property type="component" value="Unassembled WGS sequence"/>
</dbReference>
<keyword evidence="1" id="KW-1133">Transmembrane helix</keyword>
<dbReference type="RefSeq" id="WP_377571655.1">
    <property type="nucleotide sequence ID" value="NZ_JBHTMP010000021.1"/>
</dbReference>
<organism evidence="2 3">
    <name type="scientific">Micromonospora sonneratiae</name>
    <dbReference type="NCBI Taxonomy" id="1184706"/>
    <lineage>
        <taxon>Bacteria</taxon>
        <taxon>Bacillati</taxon>
        <taxon>Actinomycetota</taxon>
        <taxon>Actinomycetes</taxon>
        <taxon>Micromonosporales</taxon>
        <taxon>Micromonosporaceae</taxon>
        <taxon>Micromonospora</taxon>
    </lineage>
</organism>
<feature type="transmembrane region" description="Helical" evidence="1">
    <location>
        <begin position="123"/>
        <end position="148"/>
    </location>
</feature>
<evidence type="ECO:0000256" key="1">
    <source>
        <dbReference type="SAM" id="Phobius"/>
    </source>
</evidence>
<reference evidence="3" key="1">
    <citation type="journal article" date="2019" name="Int. J. Syst. Evol. Microbiol.">
        <title>The Global Catalogue of Microorganisms (GCM) 10K type strain sequencing project: providing services to taxonomists for standard genome sequencing and annotation.</title>
        <authorList>
            <consortium name="The Broad Institute Genomics Platform"/>
            <consortium name="The Broad Institute Genome Sequencing Center for Infectious Disease"/>
            <person name="Wu L."/>
            <person name="Ma J."/>
        </authorList>
    </citation>
    <scope>NUCLEOTIDE SEQUENCE [LARGE SCALE GENOMIC DNA]</scope>
    <source>
        <strain evidence="3">JCM 31037</strain>
    </source>
</reference>
<protein>
    <submittedName>
        <fullName evidence="2">ABC transporter permease</fullName>
    </submittedName>
</protein>
<feature type="transmembrane region" description="Helical" evidence="1">
    <location>
        <begin position="344"/>
        <end position="366"/>
    </location>
</feature>